<dbReference type="PANTHER" id="PTHR30006">
    <property type="entry name" value="THIAMINE-BINDING PERIPLASMIC PROTEIN-RELATED"/>
    <property type="match status" value="1"/>
</dbReference>
<dbReference type="EMBL" id="JAHHZF010000014">
    <property type="protein sequence ID" value="MBT9292657.1"/>
    <property type="molecule type" value="Genomic_DNA"/>
</dbReference>
<name>A0A947DBG9_9HYPH</name>
<keyword evidence="4" id="KW-1185">Reference proteome</keyword>
<dbReference type="PANTHER" id="PTHR30006:SF2">
    <property type="entry name" value="ABC TRANSPORTER SUBSTRATE-BINDING PROTEIN"/>
    <property type="match status" value="1"/>
</dbReference>
<gene>
    <name evidence="3" type="ORF">KL771_24565</name>
</gene>
<dbReference type="PROSITE" id="PS51318">
    <property type="entry name" value="TAT"/>
    <property type="match status" value="1"/>
</dbReference>
<dbReference type="GO" id="GO:0030975">
    <property type="term" value="F:thiamine binding"/>
    <property type="evidence" value="ECO:0007669"/>
    <property type="project" value="TreeGrafter"/>
</dbReference>
<dbReference type="SUPFAM" id="SSF53850">
    <property type="entry name" value="Periplasmic binding protein-like II"/>
    <property type="match status" value="1"/>
</dbReference>
<dbReference type="GO" id="GO:0030288">
    <property type="term" value="C:outer membrane-bounded periplasmic space"/>
    <property type="evidence" value="ECO:0007669"/>
    <property type="project" value="TreeGrafter"/>
</dbReference>
<accession>A0A947DBG9</accession>
<evidence type="ECO:0000313" key="4">
    <source>
        <dbReference type="Proteomes" id="UP000766595"/>
    </source>
</evidence>
<keyword evidence="2" id="KW-0574">Periplasm</keyword>
<reference evidence="3 4" key="1">
    <citation type="submission" date="2021-06" db="EMBL/GenBank/DDBJ databases">
        <authorList>
            <person name="Grouzdev D.S."/>
            <person name="Koziaeva V."/>
        </authorList>
    </citation>
    <scope>NUCLEOTIDE SEQUENCE [LARGE SCALE GENOMIC DNA]</scope>
    <source>
        <strain evidence="3 4">22</strain>
    </source>
</reference>
<dbReference type="GO" id="GO:0015888">
    <property type="term" value="P:thiamine transport"/>
    <property type="evidence" value="ECO:0007669"/>
    <property type="project" value="TreeGrafter"/>
</dbReference>
<dbReference type="Proteomes" id="UP000766595">
    <property type="component" value="Unassembled WGS sequence"/>
</dbReference>
<dbReference type="Gene3D" id="3.40.190.10">
    <property type="entry name" value="Periplasmic binding protein-like II"/>
    <property type="match status" value="2"/>
</dbReference>
<keyword evidence="1" id="KW-0732">Signal</keyword>
<evidence type="ECO:0000256" key="1">
    <source>
        <dbReference type="ARBA" id="ARBA00022729"/>
    </source>
</evidence>
<organism evidence="3 4">
    <name type="scientific">Prosthecodimorpha staleyi</name>
    <dbReference type="NCBI Taxonomy" id="2840188"/>
    <lineage>
        <taxon>Bacteria</taxon>
        <taxon>Pseudomonadati</taxon>
        <taxon>Pseudomonadota</taxon>
        <taxon>Alphaproteobacteria</taxon>
        <taxon>Hyphomicrobiales</taxon>
        <taxon>Ancalomicrobiaceae</taxon>
        <taxon>Prosthecodimorpha</taxon>
    </lineage>
</organism>
<dbReference type="GO" id="GO:0030976">
    <property type="term" value="F:thiamine pyrophosphate binding"/>
    <property type="evidence" value="ECO:0007669"/>
    <property type="project" value="TreeGrafter"/>
</dbReference>
<evidence type="ECO:0000256" key="2">
    <source>
        <dbReference type="ARBA" id="ARBA00022764"/>
    </source>
</evidence>
<protein>
    <submittedName>
        <fullName evidence="3">Extracellular solute-binding protein</fullName>
    </submittedName>
</protein>
<dbReference type="InterPro" id="IPR006311">
    <property type="entry name" value="TAT_signal"/>
</dbReference>
<evidence type="ECO:0000313" key="3">
    <source>
        <dbReference type="EMBL" id="MBT9292657.1"/>
    </source>
</evidence>
<proteinExistence type="predicted"/>
<dbReference type="Pfam" id="PF13416">
    <property type="entry name" value="SBP_bac_8"/>
    <property type="match status" value="1"/>
</dbReference>
<dbReference type="InterPro" id="IPR006059">
    <property type="entry name" value="SBP"/>
</dbReference>
<sequence length="346" mass="37316">MSTAFTRRTLLAGAGATLALPSIVRAQGAKELVIVSFAGQLQEPHQWLARKMEAKHPGLRIRLVPSESQDIVAQIKAAQGFSPFDAMPNGEPPHLTAQREGYILKLDPSKVPNAANVVPELMAKSGGFGVPASYSLIGIAYNEKLLKTVPKSWADLWNPEYRGKVAIPRASSNLGLGVLAIAAKIYGGSEDNLEPGWAKLQDLKPMVGRSPTALIQMLEREEIALAPIWNNDAAGAAAKGLPIKFVQPDPGPVAIISFMSAIAKTREPDLVNAWMNEILSPEYQQFAANAPYFFGPTVRGVTVPEAAKSYTPSTPAEISKLQSVDWSKIAPQRGKIVEQFDRLFAS</sequence>
<comment type="caution">
    <text evidence="3">The sequence shown here is derived from an EMBL/GenBank/DDBJ whole genome shotgun (WGS) entry which is preliminary data.</text>
</comment>
<dbReference type="AlphaFoldDB" id="A0A947DBG9"/>
<dbReference type="RefSeq" id="WP_261971156.1">
    <property type="nucleotide sequence ID" value="NZ_JAHHZF010000014.1"/>
</dbReference>